<reference evidence="1 2" key="1">
    <citation type="submission" date="2019-05" db="EMBL/GenBank/DDBJ databases">
        <title>Another draft genome of Portunus trituberculatus and its Hox gene families provides insights of decapod evolution.</title>
        <authorList>
            <person name="Jeong J.-H."/>
            <person name="Song I."/>
            <person name="Kim S."/>
            <person name="Choi T."/>
            <person name="Kim D."/>
            <person name="Ryu S."/>
            <person name="Kim W."/>
        </authorList>
    </citation>
    <scope>NUCLEOTIDE SEQUENCE [LARGE SCALE GENOMIC DNA]</scope>
    <source>
        <tissue evidence="1">Muscle</tissue>
    </source>
</reference>
<keyword evidence="2" id="KW-1185">Reference proteome</keyword>
<proteinExistence type="predicted"/>
<dbReference type="Proteomes" id="UP000324222">
    <property type="component" value="Unassembled WGS sequence"/>
</dbReference>
<sequence length="95" mass="10756">MSTVTRFKQSVSHGKECKAHQPASTWGTPRSVVTCTAYVSRDPFCPWCRNTPEAMEYFLSKIPSNHAKRSQYALKTSQTVLKCPQNKLSQYALKT</sequence>
<protein>
    <submittedName>
        <fullName evidence="1">Uncharacterized protein</fullName>
    </submittedName>
</protein>
<dbReference type="EMBL" id="VSRR010036993">
    <property type="protein sequence ID" value="MPC73545.1"/>
    <property type="molecule type" value="Genomic_DNA"/>
</dbReference>
<dbReference type="AlphaFoldDB" id="A0A5B7HUT8"/>
<evidence type="ECO:0000313" key="2">
    <source>
        <dbReference type="Proteomes" id="UP000324222"/>
    </source>
</evidence>
<gene>
    <name evidence="1" type="ORF">E2C01_067877</name>
</gene>
<name>A0A5B7HUT8_PORTR</name>
<accession>A0A5B7HUT8</accession>
<comment type="caution">
    <text evidence="1">The sequence shown here is derived from an EMBL/GenBank/DDBJ whole genome shotgun (WGS) entry which is preliminary data.</text>
</comment>
<organism evidence="1 2">
    <name type="scientific">Portunus trituberculatus</name>
    <name type="common">Swimming crab</name>
    <name type="synonym">Neptunus trituberculatus</name>
    <dbReference type="NCBI Taxonomy" id="210409"/>
    <lineage>
        <taxon>Eukaryota</taxon>
        <taxon>Metazoa</taxon>
        <taxon>Ecdysozoa</taxon>
        <taxon>Arthropoda</taxon>
        <taxon>Crustacea</taxon>
        <taxon>Multicrustacea</taxon>
        <taxon>Malacostraca</taxon>
        <taxon>Eumalacostraca</taxon>
        <taxon>Eucarida</taxon>
        <taxon>Decapoda</taxon>
        <taxon>Pleocyemata</taxon>
        <taxon>Brachyura</taxon>
        <taxon>Eubrachyura</taxon>
        <taxon>Portunoidea</taxon>
        <taxon>Portunidae</taxon>
        <taxon>Portuninae</taxon>
        <taxon>Portunus</taxon>
    </lineage>
</organism>
<evidence type="ECO:0000313" key="1">
    <source>
        <dbReference type="EMBL" id="MPC73545.1"/>
    </source>
</evidence>